<keyword evidence="5" id="KW-0862">Zinc</keyword>
<organism evidence="7 9">
    <name type="scientific">Pseudomonas extremorientalis</name>
    <dbReference type="NCBI Taxonomy" id="169669"/>
    <lineage>
        <taxon>Bacteria</taxon>
        <taxon>Pseudomonadati</taxon>
        <taxon>Pseudomonadota</taxon>
        <taxon>Gammaproteobacteria</taxon>
        <taxon>Pseudomonadales</taxon>
        <taxon>Pseudomonadaceae</taxon>
        <taxon>Pseudomonas</taxon>
    </lineage>
</organism>
<protein>
    <recommendedName>
        <fullName evidence="2">High-affinity zinc uptake system protein ZnuA</fullName>
    </recommendedName>
</protein>
<dbReference type="PANTHER" id="PTHR42953:SF3">
    <property type="entry name" value="HIGH-AFFINITY ZINC UPTAKE SYSTEM PROTEIN ZNUA"/>
    <property type="match status" value="1"/>
</dbReference>
<dbReference type="AlphaFoldDB" id="A0A1H0WER2"/>
<evidence type="ECO:0000256" key="3">
    <source>
        <dbReference type="ARBA" id="ARBA00022448"/>
    </source>
</evidence>
<comment type="similarity">
    <text evidence="1">Belongs to the bacterial solute-binding protein 9 family.</text>
</comment>
<feature type="signal peptide" evidence="6">
    <location>
        <begin position="1"/>
        <end position="27"/>
    </location>
</feature>
<evidence type="ECO:0000313" key="8">
    <source>
        <dbReference type="EMBL" id="SDP89157.1"/>
    </source>
</evidence>
<accession>A0A1H0WER2</accession>
<dbReference type="Proteomes" id="UP000181686">
    <property type="component" value="Unassembled WGS sequence"/>
</dbReference>
<dbReference type="GO" id="GO:0046872">
    <property type="term" value="F:metal ion binding"/>
    <property type="evidence" value="ECO:0007669"/>
    <property type="project" value="InterPro"/>
</dbReference>
<reference evidence="7 9" key="1">
    <citation type="submission" date="2016-08" db="EMBL/GenBank/DDBJ databases">
        <title>Draft genome sequence of the type strain of Pseudomonas extremorientalis LMG 19695T isolated from drinking water reservoir.</title>
        <authorList>
            <person name="Tambong J.T."/>
        </authorList>
    </citation>
    <scope>NUCLEOTIDE SEQUENCE [LARGE SCALE GENOMIC DNA]</scope>
    <source>
        <strain evidence="7 9">LMG 19695</strain>
    </source>
</reference>
<evidence type="ECO:0000313" key="9">
    <source>
        <dbReference type="Proteomes" id="UP000181686"/>
    </source>
</evidence>
<dbReference type="PANTHER" id="PTHR42953">
    <property type="entry name" value="HIGH-AFFINITY ZINC UPTAKE SYSTEM PROTEIN ZNUA-RELATED"/>
    <property type="match status" value="1"/>
</dbReference>
<dbReference type="SUPFAM" id="SSF53807">
    <property type="entry name" value="Helical backbone' metal receptor"/>
    <property type="match status" value="1"/>
</dbReference>
<dbReference type="Pfam" id="PF01297">
    <property type="entry name" value="ZnuA"/>
    <property type="match status" value="1"/>
</dbReference>
<dbReference type="Proteomes" id="UP000182654">
    <property type="component" value="Chromosome I"/>
</dbReference>
<evidence type="ECO:0000256" key="1">
    <source>
        <dbReference type="ARBA" id="ARBA00011028"/>
    </source>
</evidence>
<evidence type="ECO:0000256" key="2">
    <source>
        <dbReference type="ARBA" id="ARBA00015915"/>
    </source>
</evidence>
<evidence type="ECO:0000256" key="4">
    <source>
        <dbReference type="ARBA" id="ARBA00022729"/>
    </source>
</evidence>
<keyword evidence="5" id="KW-0406">Ion transport</keyword>
<dbReference type="InterPro" id="IPR050492">
    <property type="entry name" value="Bact_metal-bind_prot9"/>
</dbReference>
<keyword evidence="10" id="KW-1185">Reference proteome</keyword>
<evidence type="ECO:0000313" key="7">
    <source>
        <dbReference type="EMBL" id="OIN09826.1"/>
    </source>
</evidence>
<dbReference type="GO" id="GO:0007155">
    <property type="term" value="P:cell adhesion"/>
    <property type="evidence" value="ECO:0007669"/>
    <property type="project" value="InterPro"/>
</dbReference>
<evidence type="ECO:0000313" key="10">
    <source>
        <dbReference type="Proteomes" id="UP000182654"/>
    </source>
</evidence>
<dbReference type="EMBL" id="MDGK01000024">
    <property type="protein sequence ID" value="OIN09826.1"/>
    <property type="molecule type" value="Genomic_DNA"/>
</dbReference>
<dbReference type="EMBL" id="LT629708">
    <property type="protein sequence ID" value="SDP89157.1"/>
    <property type="molecule type" value="Genomic_DNA"/>
</dbReference>
<dbReference type="PRINTS" id="PR00691">
    <property type="entry name" value="ADHESINB"/>
</dbReference>
<proteinExistence type="inferred from homology"/>
<dbReference type="InterPro" id="IPR006129">
    <property type="entry name" value="AdhesinB"/>
</dbReference>
<keyword evidence="4 6" id="KW-0732">Signal</keyword>
<dbReference type="InterPro" id="IPR006127">
    <property type="entry name" value="ZnuA-like"/>
</dbReference>
<evidence type="ECO:0000256" key="5">
    <source>
        <dbReference type="ARBA" id="ARBA00022906"/>
    </source>
</evidence>
<name>A0A1H0WER2_9PSED</name>
<keyword evidence="3" id="KW-0813">Transport</keyword>
<feature type="chain" id="PRO_5044558198" description="High-affinity zinc uptake system protein ZnuA" evidence="6">
    <location>
        <begin position="28"/>
        <end position="315"/>
    </location>
</feature>
<gene>
    <name evidence="7" type="ORF">BFN10_10465</name>
    <name evidence="8" type="ORF">SAMN04490184_5623</name>
</gene>
<dbReference type="Gene3D" id="3.40.50.1980">
    <property type="entry name" value="Nitrogenase molybdenum iron protein domain"/>
    <property type="match status" value="2"/>
</dbReference>
<sequence>MTTATQRPSRWRRCLALLMLMPVVALAGTATASGKPLRIGVTLHPYYSFVANIVGDRAQVIALIPPEANPHNYQPQPDDITRAMNLDVLVVNGIGHDEWAFQIVKAAGRTATLPIIQANASVALIPIAGDQSGVKVVNPHTFVSTTAAIQQVFEIARRLGELDPDNAATYRHNALAYAARIRELRARFMTRFAALDLSAFRCATTHAGYDYLMQEFGLFVSAVIEPRHGVAPTARQLANTIEAIKRANVRVLFAEKNFSLDLAKPIEAATGVKVFALSHITGNAYSADEFEVAMAENLETLAQAIEFTQPARSTP</sequence>
<keyword evidence="5" id="KW-0864">Zinc transport</keyword>
<evidence type="ECO:0000256" key="6">
    <source>
        <dbReference type="SAM" id="SignalP"/>
    </source>
</evidence>
<dbReference type="GO" id="GO:0006829">
    <property type="term" value="P:zinc ion transport"/>
    <property type="evidence" value="ECO:0007669"/>
    <property type="project" value="UniProtKB-KW"/>
</dbReference>
<dbReference type="RefSeq" id="WP_071489623.1">
    <property type="nucleotide sequence ID" value="NZ_CP089519.1"/>
</dbReference>
<reference evidence="8 10" key="2">
    <citation type="submission" date="2016-10" db="EMBL/GenBank/DDBJ databases">
        <authorList>
            <person name="Varghese N."/>
            <person name="Submissions S."/>
        </authorList>
    </citation>
    <scope>NUCLEOTIDE SEQUENCE [LARGE SCALE GENOMIC DNA]</scope>
    <source>
        <strain evidence="8 10">BS2774</strain>
    </source>
</reference>